<dbReference type="SMART" id="SM00229">
    <property type="entry name" value="RasGEFN"/>
    <property type="match status" value="1"/>
</dbReference>
<feature type="region of interest" description="Disordered" evidence="4">
    <location>
        <begin position="205"/>
        <end position="235"/>
    </location>
</feature>
<dbReference type="GO" id="GO:0005886">
    <property type="term" value="C:plasma membrane"/>
    <property type="evidence" value="ECO:0007669"/>
    <property type="project" value="TreeGrafter"/>
</dbReference>
<feature type="compositionally biased region" description="Low complexity" evidence="4">
    <location>
        <begin position="342"/>
        <end position="355"/>
    </location>
</feature>
<dbReference type="SMART" id="SM00147">
    <property type="entry name" value="RasGEF"/>
    <property type="match status" value="1"/>
</dbReference>
<dbReference type="GO" id="GO:0005085">
    <property type="term" value="F:guanyl-nucleotide exchange factor activity"/>
    <property type="evidence" value="ECO:0007669"/>
    <property type="project" value="UniProtKB-KW"/>
</dbReference>
<comment type="caution">
    <text evidence="7">The sequence shown here is derived from an EMBL/GenBank/DDBJ whole genome shotgun (WGS) entry which is preliminary data.</text>
</comment>
<feature type="region of interest" description="Disordered" evidence="4">
    <location>
        <begin position="251"/>
        <end position="290"/>
    </location>
</feature>
<feature type="compositionally biased region" description="Low complexity" evidence="4">
    <location>
        <begin position="594"/>
        <end position="607"/>
    </location>
</feature>
<feature type="region of interest" description="Disordered" evidence="4">
    <location>
        <begin position="326"/>
        <end position="421"/>
    </location>
</feature>
<feature type="compositionally biased region" description="Polar residues" evidence="4">
    <location>
        <begin position="205"/>
        <end position="219"/>
    </location>
</feature>
<feature type="domain" description="Ras-GEF" evidence="5">
    <location>
        <begin position="871"/>
        <end position="1096"/>
    </location>
</feature>
<dbReference type="InterPro" id="IPR036964">
    <property type="entry name" value="RASGEF_cat_dom_sf"/>
</dbReference>
<dbReference type="Gene3D" id="1.10.840.10">
    <property type="entry name" value="Ras guanine-nucleotide exchange factors catalytic domain"/>
    <property type="match status" value="1"/>
</dbReference>
<feature type="compositionally biased region" description="Polar residues" evidence="4">
    <location>
        <begin position="365"/>
        <end position="421"/>
    </location>
</feature>
<feature type="region of interest" description="Disordered" evidence="4">
    <location>
        <begin position="594"/>
        <end position="691"/>
    </location>
</feature>
<dbReference type="InterPro" id="IPR023578">
    <property type="entry name" value="Ras_GEF_dom_sf"/>
</dbReference>
<keyword evidence="8" id="KW-1185">Reference proteome</keyword>
<dbReference type="FunFam" id="1.10.840.10:FF:000009">
    <property type="entry name" value="rap guanine nucleotide exchange factor 1"/>
    <property type="match status" value="1"/>
</dbReference>
<evidence type="ECO:0000313" key="8">
    <source>
        <dbReference type="Proteomes" id="UP001186944"/>
    </source>
</evidence>
<dbReference type="PROSITE" id="PS50009">
    <property type="entry name" value="RASGEF_CAT"/>
    <property type="match status" value="1"/>
</dbReference>
<dbReference type="Proteomes" id="UP001186944">
    <property type="component" value="Unassembled WGS sequence"/>
</dbReference>
<feature type="compositionally biased region" description="Polar residues" evidence="4">
    <location>
        <begin position="449"/>
        <end position="468"/>
    </location>
</feature>
<name>A0AA88XRZ0_PINIB</name>
<accession>A0AA88XRZ0</accession>
<dbReference type="Pfam" id="PF00618">
    <property type="entry name" value="RasGEF_N"/>
    <property type="match status" value="1"/>
</dbReference>
<evidence type="ECO:0000256" key="2">
    <source>
        <dbReference type="ARBA" id="ARBA00083313"/>
    </source>
</evidence>
<dbReference type="SUPFAM" id="SSF48366">
    <property type="entry name" value="Ras GEF"/>
    <property type="match status" value="1"/>
</dbReference>
<feature type="compositionally biased region" description="Polar residues" evidence="4">
    <location>
        <begin position="326"/>
        <end position="341"/>
    </location>
</feature>
<evidence type="ECO:0000259" key="5">
    <source>
        <dbReference type="PROSITE" id="PS50009"/>
    </source>
</evidence>
<dbReference type="InterPro" id="IPR001895">
    <property type="entry name" value="RASGEF_cat_dom"/>
</dbReference>
<dbReference type="EMBL" id="VSWD01000011">
    <property type="protein sequence ID" value="KAK3087482.1"/>
    <property type="molecule type" value="Genomic_DNA"/>
</dbReference>
<dbReference type="AlphaFoldDB" id="A0AA88XRZ0"/>
<feature type="region of interest" description="Disordered" evidence="4">
    <location>
        <begin position="445"/>
        <end position="474"/>
    </location>
</feature>
<feature type="region of interest" description="Disordered" evidence="4">
    <location>
        <begin position="490"/>
        <end position="534"/>
    </location>
</feature>
<dbReference type="InterPro" id="IPR019804">
    <property type="entry name" value="Ras_G-nucl-exch_fac_CS"/>
</dbReference>
<dbReference type="PANTHER" id="PTHR23113:SF224">
    <property type="entry name" value="RAP GUANINE NUCLEOTIDE EXCHANGE FACTOR 1"/>
    <property type="match status" value="1"/>
</dbReference>
<sequence length="1108" mass="124134">MEVLATDTEKSSGSRMLKKAKSFRDDVKGLIKRRPSSSSQDASMTEARQNFRSSKQRTSSRSVSRAGSVSDDRKGEQLPDDNDVDKLQEEVNKVYRSLNFIKAVVDHEKLQVIPGTATVVLESVMDVFTMHSNFFLAQDSSVLTSRHKKVCQCLARFIQWADKILLQGNKSVDKQTAHELISALSDGIEELKLITVDKLQDKKNNQLQDPTVDQYSNRNESLKRSSLPEIPLTPREKQILEHTSEIGIYDNTTFPVSRSSDSIANSPQPESFTFKDPSPPPKPPLPKDPDVVHRLVTQASQEEQTDGPPPIPQKENRHSLTNVLNRLSGQGTTSPHNSMIFSETSSSPNQSPHSSLVFPSHVMPLSQSPHSSVVLSDRGTPQSQSPHSSMFFTPSPSQSPHNSVILTGQSTPNQSPHTSMVFNTSSCHLSEQSSVLSQRLVLGDHGSPLSVSPNTRSSASSLGSGLNRSSEDLVDSNACQRNDRANSFSLASTESHHGNGTSSQETYSSTETFSSASHSSLESLPKPPPLPPKKRHVQAYMQTIGNYTQPTVVSDCLYSRHSINFYEAQWQQHQMELHPPLYPRSNTISVISDLSSDSSFSSSAPNSPAIPPLPTKKKNETNRGSHVSIGSNISDNSLEFPREKAASLVEGPTQNNADSELKRSSAPPGNIPENILPQEPPPDPNKSEIQKDCDSDFAELNPLDDIDVSDQLLKKKEGEDGPEIRGGSIDALIVHATSVGKSAFMYQEAFLTTYRTFIVSQELIDKLLYRFHKFQHASDKKKKVSRNTFSLLIRVIDELSPKELEDSVIEKMMNLVFELLCQGELMLAKVLRKKIIEKCESIKAPADPIASMTFTSSITLKSSPSDLLLFKSHDIAEQMTLLDAELFQKIEIHEVSLWAKEQSEELSPNLTEFTEHFNKMSYWCRTQILTPEDAKDREKYLLKFIKIMRHLRKLSNFNSYLAILSAVDSAPIRRLDWPRQNLEALKEFCQLIDSSSSFRAYRQALAETEPPCIPYIGLILQDLTFINIGNQDYLLDGNINFAKRWQQFNILDNMRRFKKCNYQIQKNEKIINVFNNFDDYLSEDSLWQISEKIRPRGGAKKRIEVAES</sequence>
<protein>
    <recommendedName>
        <fullName evidence="2">CRK SH3-binding GNRP</fullName>
    </recommendedName>
</protein>
<dbReference type="CDD" id="cd06224">
    <property type="entry name" value="REM"/>
    <property type="match status" value="1"/>
</dbReference>
<feature type="compositionally biased region" description="Low complexity" evidence="4">
    <location>
        <begin position="501"/>
        <end position="524"/>
    </location>
</feature>
<proteinExistence type="predicted"/>
<dbReference type="Gene3D" id="1.20.870.10">
    <property type="entry name" value="Son of sevenless (SoS) protein Chain: S domain 1"/>
    <property type="match status" value="1"/>
</dbReference>
<evidence type="ECO:0000313" key="7">
    <source>
        <dbReference type="EMBL" id="KAK3087482.1"/>
    </source>
</evidence>
<feature type="domain" description="N-terminal Ras-GEF" evidence="6">
    <location>
        <begin position="720"/>
        <end position="840"/>
    </location>
</feature>
<gene>
    <name evidence="7" type="ORF">FSP39_006537</name>
</gene>
<dbReference type="Pfam" id="PF00617">
    <property type="entry name" value="RasGEF"/>
    <property type="match status" value="1"/>
</dbReference>
<evidence type="ECO:0000259" key="6">
    <source>
        <dbReference type="PROSITE" id="PS50212"/>
    </source>
</evidence>
<keyword evidence="1 3" id="KW-0344">Guanine-nucleotide releasing factor</keyword>
<feature type="compositionally biased region" description="Polar residues" evidence="4">
    <location>
        <begin position="36"/>
        <end position="51"/>
    </location>
</feature>
<dbReference type="CDD" id="cd00155">
    <property type="entry name" value="RasGEF"/>
    <property type="match status" value="1"/>
</dbReference>
<dbReference type="PROSITE" id="PS00720">
    <property type="entry name" value="RASGEF"/>
    <property type="match status" value="1"/>
</dbReference>
<evidence type="ECO:0000256" key="1">
    <source>
        <dbReference type="ARBA" id="ARBA00022658"/>
    </source>
</evidence>
<dbReference type="PANTHER" id="PTHR23113">
    <property type="entry name" value="GUANINE NUCLEOTIDE EXCHANGE FACTOR"/>
    <property type="match status" value="1"/>
</dbReference>
<evidence type="ECO:0000256" key="4">
    <source>
        <dbReference type="SAM" id="MobiDB-lite"/>
    </source>
</evidence>
<reference evidence="7" key="1">
    <citation type="submission" date="2019-08" db="EMBL/GenBank/DDBJ databases">
        <title>The improved chromosome-level genome for the pearl oyster Pinctada fucata martensii using PacBio sequencing and Hi-C.</title>
        <authorList>
            <person name="Zheng Z."/>
        </authorList>
    </citation>
    <scope>NUCLEOTIDE SEQUENCE</scope>
    <source>
        <strain evidence="7">ZZ-2019</strain>
        <tissue evidence="7">Adductor muscle</tissue>
    </source>
</reference>
<feature type="compositionally biased region" description="Polar residues" evidence="4">
    <location>
        <begin position="251"/>
        <end position="271"/>
    </location>
</feature>
<organism evidence="7 8">
    <name type="scientific">Pinctada imbricata</name>
    <name type="common">Atlantic pearl-oyster</name>
    <name type="synonym">Pinctada martensii</name>
    <dbReference type="NCBI Taxonomy" id="66713"/>
    <lineage>
        <taxon>Eukaryota</taxon>
        <taxon>Metazoa</taxon>
        <taxon>Spiralia</taxon>
        <taxon>Lophotrochozoa</taxon>
        <taxon>Mollusca</taxon>
        <taxon>Bivalvia</taxon>
        <taxon>Autobranchia</taxon>
        <taxon>Pteriomorphia</taxon>
        <taxon>Pterioida</taxon>
        <taxon>Pterioidea</taxon>
        <taxon>Pteriidae</taxon>
        <taxon>Pinctada</taxon>
    </lineage>
</organism>
<feature type="compositionally biased region" description="Polar residues" evidence="4">
    <location>
        <begin position="624"/>
        <end position="637"/>
    </location>
</feature>
<dbReference type="GO" id="GO:0007265">
    <property type="term" value="P:Ras protein signal transduction"/>
    <property type="evidence" value="ECO:0007669"/>
    <property type="project" value="TreeGrafter"/>
</dbReference>
<dbReference type="InterPro" id="IPR008937">
    <property type="entry name" value="Ras-like_GEF"/>
</dbReference>
<feature type="compositionally biased region" description="Low complexity" evidence="4">
    <location>
        <begin position="52"/>
        <end position="69"/>
    </location>
</feature>
<evidence type="ECO:0000256" key="3">
    <source>
        <dbReference type="PROSITE-ProRule" id="PRU00168"/>
    </source>
</evidence>
<feature type="region of interest" description="Disordered" evidence="4">
    <location>
        <begin position="1"/>
        <end position="85"/>
    </location>
</feature>
<dbReference type="PROSITE" id="PS50212">
    <property type="entry name" value="RASGEF_NTER"/>
    <property type="match status" value="1"/>
</dbReference>
<dbReference type="InterPro" id="IPR000651">
    <property type="entry name" value="Ras-like_Gua-exchang_fac_N"/>
</dbReference>